<accession>A0A1G5K080</accession>
<name>A0A1G5K080_9RHOB</name>
<evidence type="ECO:0000313" key="2">
    <source>
        <dbReference type="EMBL" id="SCY94017.1"/>
    </source>
</evidence>
<dbReference type="Proteomes" id="UP000199502">
    <property type="component" value="Unassembled WGS sequence"/>
</dbReference>
<reference evidence="2 3" key="1">
    <citation type="submission" date="2016-10" db="EMBL/GenBank/DDBJ databases">
        <authorList>
            <person name="de Groot N.N."/>
        </authorList>
    </citation>
    <scope>NUCLEOTIDE SEQUENCE [LARGE SCALE GENOMIC DNA]</scope>
    <source>
        <strain evidence="2 3">CGMCC 1.8925</strain>
    </source>
</reference>
<dbReference type="AlphaFoldDB" id="A0A1G5K080"/>
<evidence type="ECO:0000256" key="1">
    <source>
        <dbReference type="SAM" id="MobiDB-lite"/>
    </source>
</evidence>
<proteinExistence type="predicted"/>
<evidence type="ECO:0000313" key="3">
    <source>
        <dbReference type="Proteomes" id="UP000199502"/>
    </source>
</evidence>
<feature type="region of interest" description="Disordered" evidence="1">
    <location>
        <begin position="1"/>
        <end position="43"/>
    </location>
</feature>
<feature type="compositionally biased region" description="Basic residues" evidence="1">
    <location>
        <begin position="1"/>
        <end position="19"/>
    </location>
</feature>
<protein>
    <submittedName>
        <fullName evidence="2">Uncharacterized protein</fullName>
    </submittedName>
</protein>
<gene>
    <name evidence="2" type="ORF">SAMN05660710_03589</name>
</gene>
<keyword evidence="3" id="KW-1185">Reference proteome</keyword>
<dbReference type="EMBL" id="FMVT01000019">
    <property type="protein sequence ID" value="SCY94017.1"/>
    <property type="molecule type" value="Genomic_DNA"/>
</dbReference>
<organism evidence="2 3">
    <name type="scientific">Paracoccus tibetensis</name>
    <dbReference type="NCBI Taxonomy" id="336292"/>
    <lineage>
        <taxon>Bacteria</taxon>
        <taxon>Pseudomonadati</taxon>
        <taxon>Pseudomonadota</taxon>
        <taxon>Alphaproteobacteria</taxon>
        <taxon>Rhodobacterales</taxon>
        <taxon>Paracoccaceae</taxon>
        <taxon>Paracoccus</taxon>
    </lineage>
</organism>
<sequence length="78" mass="8712">MAGFAIRRRFAGHPGRSTKSRHELRLKPDHSVGAGHFRKVPQPKQARADAMEEEQRAALQRIRDSVKRTPADWGLAGG</sequence>
<feature type="compositionally biased region" description="Basic and acidic residues" evidence="1">
    <location>
        <begin position="20"/>
        <end position="30"/>
    </location>
</feature>